<accession>A0A0G1VIE4</accession>
<dbReference type="GO" id="GO:0019305">
    <property type="term" value="P:dTDP-rhamnose biosynthetic process"/>
    <property type="evidence" value="ECO:0007669"/>
    <property type="project" value="UniProtKB-UniPathway"/>
</dbReference>
<dbReference type="PANTHER" id="PTHR10491">
    <property type="entry name" value="DTDP-4-DEHYDRORHAMNOSE REDUCTASE"/>
    <property type="match status" value="1"/>
</dbReference>
<evidence type="ECO:0000313" key="4">
    <source>
        <dbReference type="EMBL" id="KKW06206.1"/>
    </source>
</evidence>
<dbReference type="InterPro" id="IPR005913">
    <property type="entry name" value="dTDP_dehydrorham_reduct"/>
</dbReference>
<dbReference type="InterPro" id="IPR029903">
    <property type="entry name" value="RmlD-like-bd"/>
</dbReference>
<dbReference type="CDD" id="cd05254">
    <property type="entry name" value="dTDP_HR_like_SDR_e"/>
    <property type="match status" value="1"/>
</dbReference>
<dbReference type="SUPFAM" id="SSF51735">
    <property type="entry name" value="NAD(P)-binding Rossmann-fold domains"/>
    <property type="match status" value="1"/>
</dbReference>
<dbReference type="EMBL" id="LCPW01000002">
    <property type="protein sequence ID" value="KKW06206.1"/>
    <property type="molecule type" value="Genomic_DNA"/>
</dbReference>
<dbReference type="EC" id="1.1.1.133" evidence="2"/>
<dbReference type="STRING" id="1618342.UY40_C0002G0056"/>
<proteinExistence type="inferred from homology"/>
<protein>
    <recommendedName>
        <fullName evidence="2">dTDP-4-dehydrorhamnose reductase</fullName>
        <ecNumber evidence="2">1.1.1.133</ecNumber>
    </recommendedName>
</protein>
<dbReference type="AlphaFoldDB" id="A0A0G1VIE4"/>
<keyword evidence="2" id="KW-0521">NADP</keyword>
<evidence type="ECO:0000259" key="3">
    <source>
        <dbReference type="Pfam" id="PF04321"/>
    </source>
</evidence>
<name>A0A0G1VIE4_9BACT</name>
<comment type="similarity">
    <text evidence="1 2">Belongs to the dTDP-4-dehydrorhamnose reductase family.</text>
</comment>
<evidence type="ECO:0000313" key="5">
    <source>
        <dbReference type="Proteomes" id="UP000034119"/>
    </source>
</evidence>
<organism evidence="4 5">
    <name type="scientific">candidate division CPR1 bacterium GW2011_GWC1_49_13</name>
    <dbReference type="NCBI Taxonomy" id="1618342"/>
    <lineage>
        <taxon>Bacteria</taxon>
        <taxon>candidate division CPR1</taxon>
    </lineage>
</organism>
<dbReference type="InterPro" id="IPR036291">
    <property type="entry name" value="NAD(P)-bd_dom_sf"/>
</dbReference>
<dbReference type="GO" id="GO:0008831">
    <property type="term" value="F:dTDP-4-dehydrorhamnose reductase activity"/>
    <property type="evidence" value="ECO:0007669"/>
    <property type="project" value="UniProtKB-EC"/>
</dbReference>
<dbReference type="Gene3D" id="3.40.50.720">
    <property type="entry name" value="NAD(P)-binding Rossmann-like Domain"/>
    <property type="match status" value="1"/>
</dbReference>
<dbReference type="PATRIC" id="fig|1618342.3.peg.103"/>
<reference evidence="4 5" key="1">
    <citation type="journal article" date="2015" name="Nature">
        <title>rRNA introns, odd ribosomes, and small enigmatic genomes across a large radiation of phyla.</title>
        <authorList>
            <person name="Brown C.T."/>
            <person name="Hug L.A."/>
            <person name="Thomas B.C."/>
            <person name="Sharon I."/>
            <person name="Castelle C.J."/>
            <person name="Singh A."/>
            <person name="Wilkins M.J."/>
            <person name="Williams K.H."/>
            <person name="Banfield J.F."/>
        </authorList>
    </citation>
    <scope>NUCLEOTIDE SEQUENCE [LARGE SCALE GENOMIC DNA]</scope>
</reference>
<dbReference type="UniPathway" id="UPA00124"/>
<sequence>MFGHTLFTELSKSKNLTVYGTAREIPQHFSELLTKSQIKRIYTNVDVENLSGLEKVFFQIKPDFVINCVGLIKQRPDAKDPLLAITLNATLPHYLAKFTEEVGGRYLQISTDCVFDGVKGNYSEEDTDFASDIYGTTKRLGEVNYGNSLTIRTSIIGHELKSHASLVNWFLAQKGEVEGYTKAIFSGFPTVVLAEIIEKYIIPNKSLIGIFHLSAKPISKFDLLSMIAKQYSKKIEIKPSLDLKIDRSLNSARFQAKTGFRPPSWDNLVSRMHKHFIASPWYRDGV</sequence>
<feature type="domain" description="RmlD-like substrate binding" evidence="3">
    <location>
        <begin position="16"/>
        <end position="275"/>
    </location>
</feature>
<dbReference type="GO" id="GO:0005829">
    <property type="term" value="C:cytosol"/>
    <property type="evidence" value="ECO:0007669"/>
    <property type="project" value="TreeGrafter"/>
</dbReference>
<keyword evidence="2" id="KW-0560">Oxidoreductase</keyword>
<dbReference type="Pfam" id="PF04321">
    <property type="entry name" value="RmlD_sub_bind"/>
    <property type="match status" value="1"/>
</dbReference>
<comment type="function">
    <text evidence="2">Catalyzes the reduction of dTDP-6-deoxy-L-lyxo-4-hexulose to yield dTDP-L-rhamnose.</text>
</comment>
<comment type="caution">
    <text evidence="4">The sequence shown here is derived from an EMBL/GenBank/DDBJ whole genome shotgun (WGS) entry which is preliminary data.</text>
</comment>
<comment type="pathway">
    <text evidence="2">Carbohydrate biosynthesis; dTDP-L-rhamnose biosynthesis.</text>
</comment>
<dbReference type="PANTHER" id="PTHR10491:SF4">
    <property type="entry name" value="METHIONINE ADENOSYLTRANSFERASE 2 SUBUNIT BETA"/>
    <property type="match status" value="1"/>
</dbReference>
<evidence type="ECO:0000256" key="2">
    <source>
        <dbReference type="RuleBase" id="RU364082"/>
    </source>
</evidence>
<evidence type="ECO:0000256" key="1">
    <source>
        <dbReference type="ARBA" id="ARBA00010944"/>
    </source>
</evidence>
<gene>
    <name evidence="4" type="ORF">UY40_C0002G0056</name>
</gene>
<dbReference type="Proteomes" id="UP000034119">
    <property type="component" value="Unassembled WGS sequence"/>
</dbReference>